<dbReference type="Proteomes" id="UP000319836">
    <property type="component" value="Unassembled WGS sequence"/>
</dbReference>
<name>A0A538U4Y4_UNCEI</name>
<evidence type="ECO:0000313" key="2">
    <source>
        <dbReference type="Proteomes" id="UP000319836"/>
    </source>
</evidence>
<sequence>MLAQKRRAVLAMLLVLAVGLATPLVAGKVVTARLTSFSGTSDEGSFEDALQAAVRSAAADAPSADRPTVWKVTRISGLTGGSKSAKRIIVTVEAHW</sequence>
<dbReference type="AlphaFoldDB" id="A0A538U4Y4"/>
<dbReference type="EMBL" id="VBPA01000166">
    <property type="protein sequence ID" value="TMQ70945.1"/>
    <property type="molecule type" value="Genomic_DNA"/>
</dbReference>
<accession>A0A538U4Y4</accession>
<protein>
    <recommendedName>
        <fullName evidence="3">Dodecin domain-containing protein</fullName>
    </recommendedName>
</protein>
<organism evidence="1 2">
    <name type="scientific">Eiseniibacteriota bacterium</name>
    <dbReference type="NCBI Taxonomy" id="2212470"/>
    <lineage>
        <taxon>Bacteria</taxon>
        <taxon>Candidatus Eiseniibacteriota</taxon>
    </lineage>
</organism>
<evidence type="ECO:0008006" key="3">
    <source>
        <dbReference type="Google" id="ProtNLM"/>
    </source>
</evidence>
<comment type="caution">
    <text evidence="1">The sequence shown here is derived from an EMBL/GenBank/DDBJ whole genome shotgun (WGS) entry which is preliminary data.</text>
</comment>
<evidence type="ECO:0000313" key="1">
    <source>
        <dbReference type="EMBL" id="TMQ70945.1"/>
    </source>
</evidence>
<gene>
    <name evidence="1" type="ORF">E6K80_07040</name>
</gene>
<proteinExistence type="predicted"/>
<reference evidence="1 2" key="1">
    <citation type="journal article" date="2019" name="Nat. Microbiol.">
        <title>Mediterranean grassland soil C-N compound turnover is dependent on rainfall and depth, and is mediated by genomically divergent microorganisms.</title>
        <authorList>
            <person name="Diamond S."/>
            <person name="Andeer P.F."/>
            <person name="Li Z."/>
            <person name="Crits-Christoph A."/>
            <person name="Burstein D."/>
            <person name="Anantharaman K."/>
            <person name="Lane K.R."/>
            <person name="Thomas B.C."/>
            <person name="Pan C."/>
            <person name="Northen T.R."/>
            <person name="Banfield J.F."/>
        </authorList>
    </citation>
    <scope>NUCLEOTIDE SEQUENCE [LARGE SCALE GENOMIC DNA]</scope>
    <source>
        <strain evidence="1">WS_10</strain>
    </source>
</reference>